<evidence type="ECO:0000313" key="2">
    <source>
        <dbReference type="EMBL" id="KAK2184835.1"/>
    </source>
</evidence>
<feature type="compositionally biased region" description="Basic and acidic residues" evidence="1">
    <location>
        <begin position="64"/>
        <end position="73"/>
    </location>
</feature>
<keyword evidence="3" id="KW-1185">Reference proteome</keyword>
<protein>
    <submittedName>
        <fullName evidence="2">Uncharacterized protein</fullName>
    </submittedName>
</protein>
<comment type="caution">
    <text evidence="2">The sequence shown here is derived from an EMBL/GenBank/DDBJ whole genome shotgun (WGS) entry which is preliminary data.</text>
</comment>
<feature type="region of interest" description="Disordered" evidence="1">
    <location>
        <begin position="106"/>
        <end position="129"/>
    </location>
</feature>
<name>A0AAD9UD21_RIDPI</name>
<feature type="compositionally biased region" description="Basic and acidic residues" evidence="1">
    <location>
        <begin position="107"/>
        <end position="122"/>
    </location>
</feature>
<organism evidence="2 3">
    <name type="scientific">Ridgeia piscesae</name>
    <name type="common">Tubeworm</name>
    <dbReference type="NCBI Taxonomy" id="27915"/>
    <lineage>
        <taxon>Eukaryota</taxon>
        <taxon>Metazoa</taxon>
        <taxon>Spiralia</taxon>
        <taxon>Lophotrochozoa</taxon>
        <taxon>Annelida</taxon>
        <taxon>Polychaeta</taxon>
        <taxon>Sedentaria</taxon>
        <taxon>Canalipalpata</taxon>
        <taxon>Sabellida</taxon>
        <taxon>Siboglinidae</taxon>
        <taxon>Ridgeia</taxon>
    </lineage>
</organism>
<proteinExistence type="predicted"/>
<evidence type="ECO:0000256" key="1">
    <source>
        <dbReference type="SAM" id="MobiDB-lite"/>
    </source>
</evidence>
<accession>A0AAD9UD21</accession>
<dbReference type="AlphaFoldDB" id="A0AAD9UD21"/>
<feature type="compositionally biased region" description="Polar residues" evidence="1">
    <location>
        <begin position="184"/>
        <end position="195"/>
    </location>
</feature>
<feature type="compositionally biased region" description="Polar residues" evidence="1">
    <location>
        <begin position="202"/>
        <end position="225"/>
    </location>
</feature>
<feature type="region of interest" description="Disordered" evidence="1">
    <location>
        <begin position="52"/>
        <end position="73"/>
    </location>
</feature>
<dbReference type="EMBL" id="JAODUO010000251">
    <property type="protein sequence ID" value="KAK2184835.1"/>
    <property type="molecule type" value="Genomic_DNA"/>
</dbReference>
<feature type="compositionally biased region" description="Basic residues" evidence="1">
    <location>
        <begin position="54"/>
        <end position="63"/>
    </location>
</feature>
<dbReference type="Proteomes" id="UP001209878">
    <property type="component" value="Unassembled WGS sequence"/>
</dbReference>
<feature type="region of interest" description="Disordered" evidence="1">
    <location>
        <begin position="157"/>
        <end position="246"/>
    </location>
</feature>
<reference evidence="2" key="1">
    <citation type="journal article" date="2023" name="Mol. Biol. Evol.">
        <title>Third-Generation Sequencing Reveals the Adaptive Role of the Epigenome in Three Deep-Sea Polychaetes.</title>
        <authorList>
            <person name="Perez M."/>
            <person name="Aroh O."/>
            <person name="Sun Y."/>
            <person name="Lan Y."/>
            <person name="Juniper S.K."/>
            <person name="Young C.R."/>
            <person name="Angers B."/>
            <person name="Qian P.Y."/>
        </authorList>
    </citation>
    <scope>NUCLEOTIDE SEQUENCE</scope>
    <source>
        <strain evidence="2">R07B-5</strain>
    </source>
</reference>
<gene>
    <name evidence="2" type="ORF">NP493_251g03035</name>
</gene>
<sequence>MPLTMPKPMIPVRTNRTIQLRRMNTSNPDDMQENTYGKLTVIEYDKKRAEEVKHRKMAPRKAHLATEDRGARTVTERRDAMFPKVPDSVDVSPVSHILHSVAEVLDENAHDTEGQGETDGKGDGGGSRVKAMNAHLDTLQKVDSWCRSTKEAVLVGSTSDEGDVGAETTEKPGQRSDSCLYVGRSSQQATDNSSPETRRLKQGSQVSRRTDQGSQLRSRTEQGSQAHRRLEQAQKRQQLTLDEPFTTYRRSRDGRLIVSELPYRRKKFPMPGRKEPSILPKLRKLAVLETERNRQRMILFAEGLDKFDEWDPLQYIRSLRPPEEREHEVAPPPPREDFFNVNDVFNRYYAQLLDGLDPNSAEAMKYCRYIRADADKQPVEENIWE</sequence>
<evidence type="ECO:0000313" key="3">
    <source>
        <dbReference type="Proteomes" id="UP001209878"/>
    </source>
</evidence>